<proteinExistence type="predicted"/>
<keyword evidence="2" id="KW-1185">Reference proteome</keyword>
<dbReference type="AlphaFoldDB" id="A0A5B7JCU5"/>
<evidence type="ECO:0000313" key="1">
    <source>
        <dbReference type="EMBL" id="MPC90778.1"/>
    </source>
</evidence>
<evidence type="ECO:0000313" key="2">
    <source>
        <dbReference type="Proteomes" id="UP000324222"/>
    </source>
</evidence>
<accession>A0A5B7JCU5</accession>
<dbReference type="EMBL" id="VSRR010085505">
    <property type="protein sequence ID" value="MPC90778.1"/>
    <property type="molecule type" value="Genomic_DNA"/>
</dbReference>
<reference evidence="1 2" key="1">
    <citation type="submission" date="2019-05" db="EMBL/GenBank/DDBJ databases">
        <title>Another draft genome of Portunus trituberculatus and its Hox gene families provides insights of decapod evolution.</title>
        <authorList>
            <person name="Jeong J.-H."/>
            <person name="Song I."/>
            <person name="Kim S."/>
            <person name="Choi T."/>
            <person name="Kim D."/>
            <person name="Ryu S."/>
            <person name="Kim W."/>
        </authorList>
    </citation>
    <scope>NUCLEOTIDE SEQUENCE [LARGE SCALE GENOMIC DNA]</scope>
    <source>
        <tissue evidence="1">Muscle</tissue>
    </source>
</reference>
<dbReference type="Proteomes" id="UP000324222">
    <property type="component" value="Unassembled WGS sequence"/>
</dbReference>
<comment type="caution">
    <text evidence="1">The sequence shown here is derived from an EMBL/GenBank/DDBJ whole genome shotgun (WGS) entry which is preliminary data.</text>
</comment>
<gene>
    <name evidence="1" type="ORF">E2C01_085778</name>
</gene>
<sequence>MKSKHATIEWVINFIHQNKYLSGTPATQTPFPRQRRPRVGHFPARMFPIPHRVNIPLDFFLYESFPPDNDSPLDMFPFRYFHPTRVHFPWEKEPNDTLALFYRHSLLVDDSVGLDGMCCDQTNTSRHSKRGGKAEIKQKN</sequence>
<protein>
    <submittedName>
        <fullName evidence="1">Uncharacterized protein</fullName>
    </submittedName>
</protein>
<organism evidence="1 2">
    <name type="scientific">Portunus trituberculatus</name>
    <name type="common">Swimming crab</name>
    <name type="synonym">Neptunus trituberculatus</name>
    <dbReference type="NCBI Taxonomy" id="210409"/>
    <lineage>
        <taxon>Eukaryota</taxon>
        <taxon>Metazoa</taxon>
        <taxon>Ecdysozoa</taxon>
        <taxon>Arthropoda</taxon>
        <taxon>Crustacea</taxon>
        <taxon>Multicrustacea</taxon>
        <taxon>Malacostraca</taxon>
        <taxon>Eumalacostraca</taxon>
        <taxon>Eucarida</taxon>
        <taxon>Decapoda</taxon>
        <taxon>Pleocyemata</taxon>
        <taxon>Brachyura</taxon>
        <taxon>Eubrachyura</taxon>
        <taxon>Portunoidea</taxon>
        <taxon>Portunidae</taxon>
        <taxon>Portuninae</taxon>
        <taxon>Portunus</taxon>
    </lineage>
</organism>
<name>A0A5B7JCU5_PORTR</name>